<keyword evidence="1" id="KW-0472">Membrane</keyword>
<evidence type="ECO:0000313" key="7">
    <source>
        <dbReference type="EMBL" id="CAB5231616.1"/>
    </source>
</evidence>
<sequence length="108" mass="10918">MKSLQNILMRIVAVFAASGLAVIGAGAVAGISVIKAVAVAGLTAVAAVVEKLARAFMDDGKLSIDEINAAFSTVDKGAKTVADVEVETRQAADKASKTAPAVSDPNYN</sequence>
<evidence type="ECO:0000313" key="4">
    <source>
        <dbReference type="EMBL" id="CAB4179090.1"/>
    </source>
</evidence>
<keyword evidence="1" id="KW-1133">Transmembrane helix</keyword>
<evidence type="ECO:0000313" key="3">
    <source>
        <dbReference type="EMBL" id="CAB4175131.1"/>
    </source>
</evidence>
<evidence type="ECO:0000313" key="6">
    <source>
        <dbReference type="EMBL" id="CAB4193083.1"/>
    </source>
</evidence>
<dbReference type="EMBL" id="LR796979">
    <property type="protein sequence ID" value="CAB4179090.1"/>
    <property type="molecule type" value="Genomic_DNA"/>
</dbReference>
<dbReference type="EMBL" id="LR798433">
    <property type="protein sequence ID" value="CAB5231616.1"/>
    <property type="molecule type" value="Genomic_DNA"/>
</dbReference>
<name>A0A6J5R393_9CAUD</name>
<evidence type="ECO:0000313" key="5">
    <source>
        <dbReference type="EMBL" id="CAB4189077.1"/>
    </source>
</evidence>
<accession>A0A6J5R393</accession>
<protein>
    <submittedName>
        <fullName evidence="5">Uncharacterized protein</fullName>
    </submittedName>
</protein>
<reference evidence="5" key="1">
    <citation type="submission" date="2020-05" db="EMBL/GenBank/DDBJ databases">
        <authorList>
            <person name="Chiriac C."/>
            <person name="Salcher M."/>
            <person name="Ghai R."/>
            <person name="Kavagutti S V."/>
        </authorList>
    </citation>
    <scope>NUCLEOTIDE SEQUENCE</scope>
</reference>
<dbReference type="EMBL" id="LR797196">
    <property type="protein sequence ID" value="CAB4193083.1"/>
    <property type="molecule type" value="Genomic_DNA"/>
</dbReference>
<organism evidence="5">
    <name type="scientific">uncultured Caudovirales phage</name>
    <dbReference type="NCBI Taxonomy" id="2100421"/>
    <lineage>
        <taxon>Viruses</taxon>
        <taxon>Duplodnaviria</taxon>
        <taxon>Heunggongvirae</taxon>
        <taxon>Uroviricota</taxon>
        <taxon>Caudoviricetes</taxon>
        <taxon>Peduoviridae</taxon>
        <taxon>Maltschvirus</taxon>
        <taxon>Maltschvirus maltsch</taxon>
    </lineage>
</organism>
<keyword evidence="1" id="KW-0812">Transmembrane</keyword>
<feature type="transmembrane region" description="Helical" evidence="1">
    <location>
        <begin position="7"/>
        <end position="27"/>
    </location>
</feature>
<proteinExistence type="predicted"/>
<dbReference type="EMBL" id="LR796798">
    <property type="protein sequence ID" value="CAB4167026.1"/>
    <property type="molecule type" value="Genomic_DNA"/>
</dbReference>
<evidence type="ECO:0000256" key="1">
    <source>
        <dbReference type="SAM" id="Phobius"/>
    </source>
</evidence>
<gene>
    <name evidence="4" type="ORF">UFOVP1034_33</name>
    <name evidence="5" type="ORF">UFOVP1177_33</name>
    <name evidence="6" type="ORF">UFOVP1243_20</name>
    <name evidence="7" type="ORF">UFOVP1581_125</name>
    <name evidence="2" type="ORF">UFOVP854_125</name>
    <name evidence="3" type="ORF">UFOVP964_125</name>
</gene>
<evidence type="ECO:0000313" key="2">
    <source>
        <dbReference type="EMBL" id="CAB4167026.1"/>
    </source>
</evidence>
<dbReference type="EMBL" id="LR796924">
    <property type="protein sequence ID" value="CAB4175131.1"/>
    <property type="molecule type" value="Genomic_DNA"/>
</dbReference>
<dbReference type="EMBL" id="LR797132">
    <property type="protein sequence ID" value="CAB4189077.1"/>
    <property type="molecule type" value="Genomic_DNA"/>
</dbReference>